<organism evidence="2 3">
    <name type="scientific">Austropuccinia psidii MF-1</name>
    <dbReference type="NCBI Taxonomy" id="1389203"/>
    <lineage>
        <taxon>Eukaryota</taxon>
        <taxon>Fungi</taxon>
        <taxon>Dikarya</taxon>
        <taxon>Basidiomycota</taxon>
        <taxon>Pucciniomycotina</taxon>
        <taxon>Pucciniomycetes</taxon>
        <taxon>Pucciniales</taxon>
        <taxon>Sphaerophragmiaceae</taxon>
        <taxon>Austropuccinia</taxon>
    </lineage>
</organism>
<dbReference type="Proteomes" id="UP000765509">
    <property type="component" value="Unassembled WGS sequence"/>
</dbReference>
<protein>
    <submittedName>
        <fullName evidence="2">Uncharacterized protein</fullName>
    </submittedName>
</protein>
<evidence type="ECO:0000313" key="2">
    <source>
        <dbReference type="EMBL" id="MBW0517878.1"/>
    </source>
</evidence>
<dbReference type="EMBL" id="AVOT02026236">
    <property type="protein sequence ID" value="MBW0517878.1"/>
    <property type="molecule type" value="Genomic_DNA"/>
</dbReference>
<proteinExistence type="predicted"/>
<reference evidence="2" key="1">
    <citation type="submission" date="2021-03" db="EMBL/GenBank/DDBJ databases">
        <title>Draft genome sequence of rust myrtle Austropuccinia psidii MF-1, a brazilian biotype.</title>
        <authorList>
            <person name="Quecine M.C."/>
            <person name="Pachon D.M.R."/>
            <person name="Bonatelli M.L."/>
            <person name="Correr F.H."/>
            <person name="Franceschini L.M."/>
            <person name="Leite T.F."/>
            <person name="Margarido G.R.A."/>
            <person name="Almeida C.A."/>
            <person name="Ferrarezi J.A."/>
            <person name="Labate C.A."/>
        </authorList>
    </citation>
    <scope>NUCLEOTIDE SEQUENCE</scope>
    <source>
        <strain evidence="2">MF-1</strain>
    </source>
</reference>
<evidence type="ECO:0000256" key="1">
    <source>
        <dbReference type="SAM" id="MobiDB-lite"/>
    </source>
</evidence>
<feature type="region of interest" description="Disordered" evidence="1">
    <location>
        <begin position="1"/>
        <end position="42"/>
    </location>
</feature>
<name>A0A9Q3EBJ5_9BASI</name>
<comment type="caution">
    <text evidence="2">The sequence shown here is derived from an EMBL/GenBank/DDBJ whole genome shotgun (WGS) entry which is preliminary data.</text>
</comment>
<accession>A0A9Q3EBJ5</accession>
<dbReference type="AlphaFoldDB" id="A0A9Q3EBJ5"/>
<feature type="compositionally biased region" description="Polar residues" evidence="1">
    <location>
        <begin position="1"/>
        <end position="16"/>
    </location>
</feature>
<sequence>MPQQGPNTENQPQRATRGQEKGKVQVEQALPSELDNSKEERDSHIQCVQYGKNFDGCHPVTQKQNTSMTSKYHKPMVKLRYHQNMDLSQTSSKGIKMKRKIN</sequence>
<gene>
    <name evidence="2" type="ORF">O181_057593</name>
</gene>
<keyword evidence="3" id="KW-1185">Reference proteome</keyword>
<evidence type="ECO:0000313" key="3">
    <source>
        <dbReference type="Proteomes" id="UP000765509"/>
    </source>
</evidence>
<feature type="region of interest" description="Disordered" evidence="1">
    <location>
        <begin position="82"/>
        <end position="102"/>
    </location>
</feature>